<protein>
    <submittedName>
        <fullName evidence="2">Uncharacterized protein</fullName>
    </submittedName>
</protein>
<name>A0A8H7F4C9_AGABI</name>
<feature type="compositionally biased region" description="Low complexity" evidence="1">
    <location>
        <begin position="157"/>
        <end position="178"/>
    </location>
</feature>
<comment type="caution">
    <text evidence="2">The sequence shown here is derived from an EMBL/GenBank/DDBJ whole genome shotgun (WGS) entry which is preliminary data.</text>
</comment>
<organism evidence="2 3">
    <name type="scientific">Agaricus bisporus var. burnettii</name>
    <dbReference type="NCBI Taxonomy" id="192524"/>
    <lineage>
        <taxon>Eukaryota</taxon>
        <taxon>Fungi</taxon>
        <taxon>Dikarya</taxon>
        <taxon>Basidiomycota</taxon>
        <taxon>Agaricomycotina</taxon>
        <taxon>Agaricomycetes</taxon>
        <taxon>Agaricomycetidae</taxon>
        <taxon>Agaricales</taxon>
        <taxon>Agaricineae</taxon>
        <taxon>Agaricaceae</taxon>
        <taxon>Agaricus</taxon>
    </lineage>
</organism>
<proteinExistence type="predicted"/>
<reference evidence="2 3" key="1">
    <citation type="journal article" name="Sci. Rep.">
        <title>Telomere-to-telomere assembled and centromere annotated genomes of the two main subspecies of the button mushroom Agaricus bisporus reveal especially polymorphic chromosome ends.</title>
        <authorList>
            <person name="Sonnenberg A.S.M."/>
            <person name="Sedaghat-Telgerd N."/>
            <person name="Lavrijssen B."/>
            <person name="Ohm R.A."/>
            <person name="Hendrickx P.M."/>
            <person name="Scholtmeijer K."/>
            <person name="Baars J.J.P."/>
            <person name="van Peer A."/>
        </authorList>
    </citation>
    <scope>NUCLEOTIDE SEQUENCE [LARGE SCALE GENOMIC DNA]</scope>
    <source>
        <strain evidence="2 3">H119_p4</strain>
    </source>
</reference>
<feature type="compositionally biased region" description="Polar residues" evidence="1">
    <location>
        <begin position="182"/>
        <end position="203"/>
    </location>
</feature>
<evidence type="ECO:0000313" key="3">
    <source>
        <dbReference type="Proteomes" id="UP000629468"/>
    </source>
</evidence>
<accession>A0A8H7F4C9</accession>
<sequence length="212" mass="23433">MRTHTGPYRIPECPLARFTPHGGGLLSKGEDGRITVLGTESAPLFFIYAFSEPTSTTFRIFRISDFSRKIESSRNRELAAWVMPSARHSSAISSFQELATLNKSALRSSSLCLYLNVTVLRQTQTSRLIPPHLPFRVGRQTTSSVTLDESVLSRSSLSLNNASESPPSTSKPSSQDPPVSRNHVQSSDQAEFEPSSPQTDNPNCLFVQNIQY</sequence>
<feature type="region of interest" description="Disordered" evidence="1">
    <location>
        <begin position="157"/>
        <end position="203"/>
    </location>
</feature>
<dbReference type="AlphaFoldDB" id="A0A8H7F4C9"/>
<gene>
    <name evidence="2" type="ORF">Agabi119p4_4921</name>
</gene>
<dbReference type="EMBL" id="JABXXO010000006">
    <property type="protein sequence ID" value="KAF7776528.1"/>
    <property type="molecule type" value="Genomic_DNA"/>
</dbReference>
<evidence type="ECO:0000313" key="2">
    <source>
        <dbReference type="EMBL" id="KAF7776528.1"/>
    </source>
</evidence>
<dbReference type="Proteomes" id="UP000629468">
    <property type="component" value="Unassembled WGS sequence"/>
</dbReference>
<evidence type="ECO:0000256" key="1">
    <source>
        <dbReference type="SAM" id="MobiDB-lite"/>
    </source>
</evidence>